<organism evidence="1 2">
    <name type="scientific">Lactococcus garvieae</name>
    <dbReference type="NCBI Taxonomy" id="1363"/>
    <lineage>
        <taxon>Bacteria</taxon>
        <taxon>Bacillati</taxon>
        <taxon>Bacillota</taxon>
        <taxon>Bacilli</taxon>
        <taxon>Lactobacillales</taxon>
        <taxon>Streptococcaceae</taxon>
        <taxon>Lactococcus</taxon>
    </lineage>
</organism>
<dbReference type="Proteomes" id="UP000181969">
    <property type="component" value="Unassembled WGS sequence"/>
</dbReference>
<reference evidence="1 2" key="1">
    <citation type="submission" date="2016-10" db="EMBL/GenBank/DDBJ databases">
        <authorList>
            <person name="de Groot N.N."/>
        </authorList>
    </citation>
    <scope>NUCLEOTIDE SEQUENCE [LARGE SCALE GENOMIC DNA]</scope>
    <source>
        <strain evidence="1 2">M79</strain>
    </source>
</reference>
<evidence type="ECO:0000313" key="1">
    <source>
        <dbReference type="EMBL" id="SFL49243.1"/>
    </source>
</evidence>
<evidence type="ECO:0000313" key="2">
    <source>
        <dbReference type="Proteomes" id="UP000181969"/>
    </source>
</evidence>
<proteinExistence type="predicted"/>
<accession>A0A1I4I5G7</accession>
<protein>
    <submittedName>
        <fullName evidence="1">Uncharacterized protein</fullName>
    </submittedName>
</protein>
<name>A0A1I4I5G7_9LACT</name>
<dbReference type="EMBL" id="FOTJ01000013">
    <property type="protein sequence ID" value="SFL49243.1"/>
    <property type="molecule type" value="Genomic_DNA"/>
</dbReference>
<dbReference type="OrthoDB" id="2300596at2"/>
<sequence>MLNLEKRLMEEAQWDLATVEKQPYYLLMEIYSTRESDNLNQTETKQSMLSFIENGGIATC</sequence>
<dbReference type="AlphaFoldDB" id="A0A1I4I5G7"/>
<gene>
    <name evidence="1" type="ORF">SAMN05216438_1132</name>
</gene>
<dbReference type="RefSeq" id="WP_074751609.1">
    <property type="nucleotide sequence ID" value="NZ_FOTJ01000013.1"/>
</dbReference>